<dbReference type="Pfam" id="PF08395">
    <property type="entry name" value="7tm_7"/>
    <property type="match status" value="1"/>
</dbReference>
<feature type="transmembrane region" description="Helical" evidence="6">
    <location>
        <begin position="81"/>
        <end position="103"/>
    </location>
</feature>
<keyword evidence="2 6" id="KW-1003">Cell membrane</keyword>
<evidence type="ECO:0000256" key="5">
    <source>
        <dbReference type="ARBA" id="ARBA00023136"/>
    </source>
</evidence>
<dbReference type="InterPro" id="IPR013604">
    <property type="entry name" value="7TM_chemorcpt"/>
</dbReference>
<dbReference type="VEuPathDB" id="VectorBase:AATE017674"/>
<keyword evidence="4 6" id="KW-1133">Transmembrane helix</keyword>
<accession>A0A182JGJ1</accession>
<keyword evidence="6" id="KW-0675">Receptor</keyword>
<evidence type="ECO:0000256" key="1">
    <source>
        <dbReference type="ARBA" id="ARBA00004651"/>
    </source>
</evidence>
<sequence>MRRFFVAKNFVETIRPMYYLTKAVGLISFTADFQKATMRRSFTDVLIFVGFLFLNSYLAVSSGMQPSEGNSAYFNSPLIEFILNVFLTMQLVAMIGIPIVNYFNARRYDQFIQLIVEVDEGLHRLGHRHNYSAEFFYCTMYMIGSLLLLFGCLSGMVLSNPFEVNFQTGQNIIVLISFMECNLVYITSTCYCCASLWVVVYRYRKLNITFSSYFHTSQRPRKHLLPISENETVKTIAALYSKLGAAVEMYNICFFIHIFYVLGTAFGLNLVCFFTVSHVFLTRADDFNEIDPIIISQLFLSLFYLLVILQVMFAGNLLHKMTRE</sequence>
<keyword evidence="5 6" id="KW-0472">Membrane</keyword>
<organism evidence="7">
    <name type="scientific">Anopheles atroparvus</name>
    <name type="common">European mosquito</name>
    <dbReference type="NCBI Taxonomy" id="41427"/>
    <lineage>
        <taxon>Eukaryota</taxon>
        <taxon>Metazoa</taxon>
        <taxon>Ecdysozoa</taxon>
        <taxon>Arthropoda</taxon>
        <taxon>Hexapoda</taxon>
        <taxon>Insecta</taxon>
        <taxon>Pterygota</taxon>
        <taxon>Neoptera</taxon>
        <taxon>Endopterygota</taxon>
        <taxon>Diptera</taxon>
        <taxon>Nematocera</taxon>
        <taxon>Culicoidea</taxon>
        <taxon>Culicidae</taxon>
        <taxon>Anophelinae</taxon>
        <taxon>Anopheles</taxon>
    </lineage>
</organism>
<dbReference type="STRING" id="41427.A0A182JGJ1"/>
<comment type="function">
    <text evidence="6">Gustatory receptor which mediates acceptance or avoidance behavior, depending on its substrates.</text>
</comment>
<dbReference type="GO" id="GO:0005886">
    <property type="term" value="C:plasma membrane"/>
    <property type="evidence" value="ECO:0007669"/>
    <property type="project" value="UniProtKB-SubCell"/>
</dbReference>
<evidence type="ECO:0000256" key="4">
    <source>
        <dbReference type="ARBA" id="ARBA00022989"/>
    </source>
</evidence>
<comment type="subcellular location">
    <subcellularLocation>
        <location evidence="1 6">Cell membrane</location>
        <topology evidence="1 6">Multi-pass membrane protein</topology>
    </subcellularLocation>
</comment>
<protein>
    <recommendedName>
        <fullName evidence="6">Gustatory receptor</fullName>
    </recommendedName>
</protein>
<feature type="transmembrane region" description="Helical" evidence="6">
    <location>
        <begin position="258"/>
        <end position="281"/>
    </location>
</feature>
<comment type="caution">
    <text evidence="6">Lacks conserved residue(s) required for the propagation of feature annotation.</text>
</comment>
<evidence type="ECO:0000256" key="6">
    <source>
        <dbReference type="RuleBase" id="RU363108"/>
    </source>
</evidence>
<evidence type="ECO:0000313" key="7">
    <source>
        <dbReference type="EnsemblMetazoa" id="AATE017674-PA.1"/>
    </source>
</evidence>
<feature type="transmembrane region" description="Helical" evidence="6">
    <location>
        <begin position="293"/>
        <end position="318"/>
    </location>
</feature>
<dbReference type="AlphaFoldDB" id="A0A182JGJ1"/>
<feature type="transmembrane region" description="Helical" evidence="6">
    <location>
        <begin position="172"/>
        <end position="200"/>
    </location>
</feature>
<dbReference type="EnsemblMetazoa" id="AATE017674-RA">
    <property type="protein sequence ID" value="AATE017674-PA.1"/>
    <property type="gene ID" value="AATE017674"/>
</dbReference>
<evidence type="ECO:0000256" key="2">
    <source>
        <dbReference type="ARBA" id="ARBA00022475"/>
    </source>
</evidence>
<keyword evidence="6" id="KW-0807">Transducer</keyword>
<proteinExistence type="inferred from homology"/>
<feature type="transmembrane region" description="Helical" evidence="6">
    <location>
        <begin position="135"/>
        <end position="160"/>
    </location>
</feature>
<keyword evidence="3 6" id="KW-0812">Transmembrane</keyword>
<dbReference type="GO" id="GO:0007165">
    <property type="term" value="P:signal transduction"/>
    <property type="evidence" value="ECO:0007669"/>
    <property type="project" value="UniProtKB-KW"/>
</dbReference>
<reference evidence="7" key="1">
    <citation type="submission" date="2022-08" db="UniProtKB">
        <authorList>
            <consortium name="EnsemblMetazoa"/>
        </authorList>
    </citation>
    <scope>IDENTIFICATION</scope>
    <source>
        <strain evidence="7">EBRO</strain>
    </source>
</reference>
<name>A0A182JGJ1_ANOAO</name>
<comment type="similarity">
    <text evidence="6">Belongs to the insect chemoreceptor superfamily. Gustatory receptor (GR) family.</text>
</comment>
<feature type="transmembrane region" description="Helical" evidence="6">
    <location>
        <begin position="42"/>
        <end position="61"/>
    </location>
</feature>
<dbReference type="GO" id="GO:0050909">
    <property type="term" value="P:sensory perception of taste"/>
    <property type="evidence" value="ECO:0007669"/>
    <property type="project" value="InterPro"/>
</dbReference>
<evidence type="ECO:0000256" key="3">
    <source>
        <dbReference type="ARBA" id="ARBA00022692"/>
    </source>
</evidence>